<feature type="signal peptide" evidence="2">
    <location>
        <begin position="1"/>
        <end position="16"/>
    </location>
</feature>
<dbReference type="KEGG" id="xma:102231015"/>
<dbReference type="Proteomes" id="UP000002852">
    <property type="component" value="Unassembled WGS sequence"/>
</dbReference>
<feature type="region of interest" description="Disordered" evidence="1">
    <location>
        <begin position="240"/>
        <end position="364"/>
    </location>
</feature>
<dbReference type="HOGENOM" id="CLU_065825_0_0_1"/>
<keyword evidence="4" id="KW-1185">Reference proteome</keyword>
<dbReference type="OMA" id="YPGDYKS"/>
<dbReference type="GeneID" id="102231015"/>
<feature type="compositionally biased region" description="Acidic residues" evidence="1">
    <location>
        <begin position="333"/>
        <end position="349"/>
    </location>
</feature>
<dbReference type="PANTHER" id="PTHR10607">
    <property type="entry name" value="OSTEOPONTIN"/>
    <property type="match status" value="1"/>
</dbReference>
<dbReference type="PANTHER" id="PTHR10607:SF1">
    <property type="entry name" value="OSTEOPONTIN"/>
    <property type="match status" value="1"/>
</dbReference>
<dbReference type="RefSeq" id="XP_005812486.1">
    <property type="nucleotide sequence ID" value="XM_005812429.2"/>
</dbReference>
<feature type="compositionally biased region" description="Acidic residues" evidence="1">
    <location>
        <begin position="107"/>
        <end position="134"/>
    </location>
</feature>
<dbReference type="InParanoid" id="M4APM1"/>
<evidence type="ECO:0000313" key="3">
    <source>
        <dbReference type="Ensembl" id="ENSXMAP00000016416.1"/>
    </source>
</evidence>
<protein>
    <submittedName>
        <fullName evidence="3">Secreted phosphoprotein 1</fullName>
    </submittedName>
</protein>
<dbReference type="GO" id="GO:0001503">
    <property type="term" value="P:ossification"/>
    <property type="evidence" value="ECO:0007669"/>
    <property type="project" value="InterPro"/>
</dbReference>
<dbReference type="Ensembl" id="ENSXMAT00000016440.2">
    <property type="protein sequence ID" value="ENSXMAP00000016416.1"/>
    <property type="gene ID" value="ENSXMAG00000016380.2"/>
</dbReference>
<evidence type="ECO:0000256" key="2">
    <source>
        <dbReference type="SAM" id="SignalP"/>
    </source>
</evidence>
<dbReference type="OrthoDB" id="8958619at2759"/>
<proteinExistence type="predicted"/>
<feature type="region of interest" description="Disordered" evidence="1">
    <location>
        <begin position="21"/>
        <end position="179"/>
    </location>
</feature>
<accession>M4APM1</accession>
<feature type="compositionally biased region" description="Polar residues" evidence="1">
    <location>
        <begin position="279"/>
        <end position="288"/>
    </location>
</feature>
<evidence type="ECO:0000313" key="4">
    <source>
        <dbReference type="Proteomes" id="UP000002852"/>
    </source>
</evidence>
<dbReference type="InterPro" id="IPR002038">
    <property type="entry name" value="Osteopontin"/>
</dbReference>
<dbReference type="GO" id="GO:0007155">
    <property type="term" value="P:cell adhesion"/>
    <property type="evidence" value="ECO:0007669"/>
    <property type="project" value="InterPro"/>
</dbReference>
<dbReference type="AlphaFoldDB" id="M4APM1"/>
<dbReference type="GeneTree" id="ENSGT00400000024390"/>
<dbReference type="eggNOG" id="ENOG502S1E2">
    <property type="taxonomic scope" value="Eukaryota"/>
</dbReference>
<feature type="compositionally biased region" description="Acidic residues" evidence="1">
    <location>
        <begin position="70"/>
        <end position="81"/>
    </location>
</feature>
<reference evidence="3" key="3">
    <citation type="submission" date="2025-08" db="UniProtKB">
        <authorList>
            <consortium name="Ensembl"/>
        </authorList>
    </citation>
    <scope>IDENTIFICATION</scope>
    <source>
        <strain evidence="3">JP 163 A</strain>
    </source>
</reference>
<name>M4APM1_XIPMA</name>
<feature type="compositionally biased region" description="Low complexity" evidence="1">
    <location>
        <begin position="135"/>
        <end position="167"/>
    </location>
</feature>
<reference evidence="4" key="1">
    <citation type="submission" date="2012-01" db="EMBL/GenBank/DDBJ databases">
        <authorList>
            <person name="Walter R."/>
            <person name="Schartl M."/>
            <person name="Warren W."/>
        </authorList>
    </citation>
    <scope>NUCLEOTIDE SEQUENCE [LARGE SCALE GENOMIC DNA]</scope>
    <source>
        <strain evidence="4">JP 163 A</strain>
    </source>
</reference>
<organism evidence="3 4">
    <name type="scientific">Xiphophorus maculatus</name>
    <name type="common">Southern platyfish</name>
    <name type="synonym">Platypoecilus maculatus</name>
    <dbReference type="NCBI Taxonomy" id="8083"/>
    <lineage>
        <taxon>Eukaryota</taxon>
        <taxon>Metazoa</taxon>
        <taxon>Chordata</taxon>
        <taxon>Craniata</taxon>
        <taxon>Vertebrata</taxon>
        <taxon>Euteleostomi</taxon>
        <taxon>Actinopterygii</taxon>
        <taxon>Neopterygii</taxon>
        <taxon>Teleostei</taxon>
        <taxon>Neoteleostei</taxon>
        <taxon>Acanthomorphata</taxon>
        <taxon>Ovalentaria</taxon>
        <taxon>Atherinomorphae</taxon>
        <taxon>Cyprinodontiformes</taxon>
        <taxon>Poeciliidae</taxon>
        <taxon>Poeciliinae</taxon>
        <taxon>Xiphophorus</taxon>
    </lineage>
</organism>
<dbReference type="CTD" id="6696"/>
<feature type="chain" id="PRO_5004047980" evidence="2">
    <location>
        <begin position="17"/>
        <end position="364"/>
    </location>
</feature>
<sequence>MKVAIVFVLLFATVLCRPARKLSNSESSDSSEEVVRRPARPAIRKQQLALPKSQSAPVKKVVAPAKSASDESEDASDETEEAAAGLPVQVKAGGALPHADTSSVTSEDSDDSDDNHDDDKDETDTDDEDSDSESGESSTPVPVTVTPTPGVVEPETTEEPINPTVVTDPDAGRGDSLTGQIDDYKTTIFVEKKSYQKGPNPYKSYEIVGKKVAYDMTNGNEVEKHPKVYKAFQIHSDIVEEDTSTPEVETQGLDASSGLSQDQDVKVRQAAVPAEDDSASSGASTANDSESSSTPEEEEEEEGASSPSDSASAESEDTQSSEEATATPGAADSDSDEDDSVESDSDEDGAGPNPTDMPVVVTAK</sequence>
<evidence type="ECO:0000256" key="1">
    <source>
        <dbReference type="SAM" id="MobiDB-lite"/>
    </source>
</evidence>
<reference evidence="3" key="4">
    <citation type="submission" date="2025-09" db="UniProtKB">
        <authorList>
            <consortium name="Ensembl"/>
        </authorList>
    </citation>
    <scope>IDENTIFICATION</scope>
    <source>
        <strain evidence="3">JP 163 A</strain>
    </source>
</reference>
<reference evidence="4" key="2">
    <citation type="journal article" date="2013" name="Nat. Genet.">
        <title>The genome of the platyfish, Xiphophorus maculatus, provides insights into evolutionary adaptation and several complex traits.</title>
        <authorList>
            <person name="Schartl M."/>
            <person name="Walter R.B."/>
            <person name="Shen Y."/>
            <person name="Garcia T."/>
            <person name="Catchen J."/>
            <person name="Amores A."/>
            <person name="Braasch I."/>
            <person name="Chalopin D."/>
            <person name="Volff J.N."/>
            <person name="Lesch K.P."/>
            <person name="Bisazza A."/>
            <person name="Minx P."/>
            <person name="Hillier L."/>
            <person name="Wilson R.K."/>
            <person name="Fuerstenberg S."/>
            <person name="Boore J."/>
            <person name="Searle S."/>
            <person name="Postlethwait J.H."/>
            <person name="Warren W.C."/>
        </authorList>
    </citation>
    <scope>NUCLEOTIDE SEQUENCE [LARGE SCALE GENOMIC DNA]</scope>
    <source>
        <strain evidence="4">JP 163 A</strain>
    </source>
</reference>
<feature type="compositionally biased region" description="Polar residues" evidence="1">
    <location>
        <begin position="245"/>
        <end position="262"/>
    </location>
</feature>
<dbReference type="STRING" id="8083.ENSXMAP00000016416"/>
<keyword evidence="2" id="KW-0732">Signal</keyword>
<feature type="compositionally biased region" description="Low complexity" evidence="1">
    <location>
        <begin position="304"/>
        <end position="313"/>
    </location>
</feature>